<dbReference type="PANTHER" id="PTHR42812:SF5">
    <property type="entry name" value="ENDO-ARABINASE"/>
    <property type="match status" value="1"/>
</dbReference>
<feature type="signal peptide" evidence="6">
    <location>
        <begin position="1"/>
        <end position="21"/>
    </location>
</feature>
<keyword evidence="8" id="KW-1185">Reference proteome</keyword>
<evidence type="ECO:0000256" key="2">
    <source>
        <dbReference type="ARBA" id="ARBA00022801"/>
    </source>
</evidence>
<keyword evidence="3 5" id="KW-0326">Glycosidase</keyword>
<evidence type="ECO:0000256" key="6">
    <source>
        <dbReference type="SAM" id="SignalP"/>
    </source>
</evidence>
<comment type="caution">
    <text evidence="7">The sequence shown here is derived from an EMBL/GenBank/DDBJ whole genome shotgun (WGS) entry which is preliminary data.</text>
</comment>
<dbReference type="GO" id="GO:0004553">
    <property type="term" value="F:hydrolase activity, hydrolyzing O-glycosyl compounds"/>
    <property type="evidence" value="ECO:0007669"/>
    <property type="project" value="InterPro"/>
</dbReference>
<dbReference type="InterPro" id="IPR023296">
    <property type="entry name" value="Glyco_hydro_beta-prop_sf"/>
</dbReference>
<feature type="site" description="Important for catalytic activity, responsible for pKa modulation of the active site Glu and correct orientation of both the proton donor and substrate" evidence="4">
    <location>
        <position position="186"/>
    </location>
</feature>
<accession>A0AAN6WPA5</accession>
<evidence type="ECO:0000256" key="1">
    <source>
        <dbReference type="ARBA" id="ARBA00009865"/>
    </source>
</evidence>
<proteinExistence type="inferred from homology"/>
<evidence type="ECO:0000256" key="5">
    <source>
        <dbReference type="RuleBase" id="RU361187"/>
    </source>
</evidence>
<sequence length="343" mass="36537">MTITNLLLLPLLSLLLPFCLSAPHNTLGNLDFPDPSVTFDPLTRKFYAFATESHFTHVQVASSPSFGSPPGSSASSSAGSWTYLPIDLLPTPGAWVNQSHPQIWAPDIHFLPSSQSWVMYYSALLASSPYHCIGTAISSSSSILGPYIAHSEPFACPSSQGGAIDASGLFDNSTGTPKRFVIYKVDGSAKGPGGPCGNGFEPGFPTPFLLQEVDPHDGFTKIGEPTEVLDRLPGVDGPLIEAPRGGASGTRGKYVLFYSSHCFNTPGYDIKYAVAENITGPYERKGQLMGGESESFGFRAPGGASAVLRDKKMMLVFHADCAAGRCMYETEWRVVNGSVVIVA</sequence>
<organism evidence="7 8">
    <name type="scientific">Podospora australis</name>
    <dbReference type="NCBI Taxonomy" id="1536484"/>
    <lineage>
        <taxon>Eukaryota</taxon>
        <taxon>Fungi</taxon>
        <taxon>Dikarya</taxon>
        <taxon>Ascomycota</taxon>
        <taxon>Pezizomycotina</taxon>
        <taxon>Sordariomycetes</taxon>
        <taxon>Sordariomycetidae</taxon>
        <taxon>Sordariales</taxon>
        <taxon>Podosporaceae</taxon>
        <taxon>Podospora</taxon>
    </lineage>
</organism>
<comment type="similarity">
    <text evidence="1 5">Belongs to the glycosyl hydrolase 43 family.</text>
</comment>
<evidence type="ECO:0000256" key="4">
    <source>
        <dbReference type="PIRSR" id="PIRSR606710-2"/>
    </source>
</evidence>
<dbReference type="EMBL" id="MU864466">
    <property type="protein sequence ID" value="KAK4184981.1"/>
    <property type="molecule type" value="Genomic_DNA"/>
</dbReference>
<dbReference type="PANTHER" id="PTHR42812">
    <property type="entry name" value="BETA-XYLOSIDASE"/>
    <property type="match status" value="1"/>
</dbReference>
<keyword evidence="6" id="KW-0732">Signal</keyword>
<dbReference type="AlphaFoldDB" id="A0AAN6WPA5"/>
<gene>
    <name evidence="7" type="ORF">QBC35DRAFT_390517</name>
</gene>
<dbReference type="InterPro" id="IPR006710">
    <property type="entry name" value="Glyco_hydro_43"/>
</dbReference>
<keyword evidence="2 5" id="KW-0378">Hydrolase</keyword>
<dbReference type="Proteomes" id="UP001302126">
    <property type="component" value="Unassembled WGS sequence"/>
</dbReference>
<reference evidence="7" key="2">
    <citation type="submission" date="2023-05" db="EMBL/GenBank/DDBJ databases">
        <authorList>
            <consortium name="Lawrence Berkeley National Laboratory"/>
            <person name="Steindorff A."/>
            <person name="Hensen N."/>
            <person name="Bonometti L."/>
            <person name="Westerberg I."/>
            <person name="Brannstrom I.O."/>
            <person name="Guillou S."/>
            <person name="Cros-Aarteil S."/>
            <person name="Calhoun S."/>
            <person name="Haridas S."/>
            <person name="Kuo A."/>
            <person name="Mondo S."/>
            <person name="Pangilinan J."/>
            <person name="Riley R."/>
            <person name="Labutti K."/>
            <person name="Andreopoulos B."/>
            <person name="Lipzen A."/>
            <person name="Chen C."/>
            <person name="Yanf M."/>
            <person name="Daum C."/>
            <person name="Ng V."/>
            <person name="Clum A."/>
            <person name="Ohm R."/>
            <person name="Martin F."/>
            <person name="Silar P."/>
            <person name="Natvig D."/>
            <person name="Lalanne C."/>
            <person name="Gautier V."/>
            <person name="Ament-Velasquez S.L."/>
            <person name="Kruys A."/>
            <person name="Hutchinson M.I."/>
            <person name="Powell A.J."/>
            <person name="Barry K."/>
            <person name="Miller A.N."/>
            <person name="Grigoriev I.V."/>
            <person name="Debuchy R."/>
            <person name="Gladieux P."/>
            <person name="Thoren M.H."/>
            <person name="Johannesson H."/>
        </authorList>
    </citation>
    <scope>NUCLEOTIDE SEQUENCE</scope>
    <source>
        <strain evidence="7">PSN309</strain>
    </source>
</reference>
<dbReference type="GO" id="GO:0005975">
    <property type="term" value="P:carbohydrate metabolic process"/>
    <property type="evidence" value="ECO:0007669"/>
    <property type="project" value="InterPro"/>
</dbReference>
<dbReference type="Pfam" id="PF04616">
    <property type="entry name" value="Glyco_hydro_43"/>
    <property type="match status" value="1"/>
</dbReference>
<dbReference type="InterPro" id="IPR051795">
    <property type="entry name" value="Glycosyl_Hydrlase_43"/>
</dbReference>
<dbReference type="Gene3D" id="2.115.10.20">
    <property type="entry name" value="Glycosyl hydrolase domain, family 43"/>
    <property type="match status" value="1"/>
</dbReference>
<dbReference type="SUPFAM" id="SSF75005">
    <property type="entry name" value="Arabinanase/levansucrase/invertase"/>
    <property type="match status" value="1"/>
</dbReference>
<dbReference type="CDD" id="cd08999">
    <property type="entry name" value="GH43_ABN-like"/>
    <property type="match status" value="1"/>
</dbReference>
<evidence type="ECO:0000313" key="7">
    <source>
        <dbReference type="EMBL" id="KAK4184981.1"/>
    </source>
</evidence>
<evidence type="ECO:0000256" key="3">
    <source>
        <dbReference type="ARBA" id="ARBA00023295"/>
    </source>
</evidence>
<reference evidence="7" key="1">
    <citation type="journal article" date="2023" name="Mol. Phylogenet. Evol.">
        <title>Genome-scale phylogeny and comparative genomics of the fungal order Sordariales.</title>
        <authorList>
            <person name="Hensen N."/>
            <person name="Bonometti L."/>
            <person name="Westerberg I."/>
            <person name="Brannstrom I.O."/>
            <person name="Guillou S."/>
            <person name="Cros-Aarteil S."/>
            <person name="Calhoun S."/>
            <person name="Haridas S."/>
            <person name="Kuo A."/>
            <person name="Mondo S."/>
            <person name="Pangilinan J."/>
            <person name="Riley R."/>
            <person name="LaButti K."/>
            <person name="Andreopoulos B."/>
            <person name="Lipzen A."/>
            <person name="Chen C."/>
            <person name="Yan M."/>
            <person name="Daum C."/>
            <person name="Ng V."/>
            <person name="Clum A."/>
            <person name="Steindorff A."/>
            <person name="Ohm R.A."/>
            <person name="Martin F."/>
            <person name="Silar P."/>
            <person name="Natvig D.O."/>
            <person name="Lalanne C."/>
            <person name="Gautier V."/>
            <person name="Ament-Velasquez S.L."/>
            <person name="Kruys A."/>
            <person name="Hutchinson M.I."/>
            <person name="Powell A.J."/>
            <person name="Barry K."/>
            <person name="Miller A.N."/>
            <person name="Grigoriev I.V."/>
            <person name="Debuchy R."/>
            <person name="Gladieux P."/>
            <person name="Hiltunen Thoren M."/>
            <person name="Johannesson H."/>
        </authorList>
    </citation>
    <scope>NUCLEOTIDE SEQUENCE</scope>
    <source>
        <strain evidence="7">PSN309</strain>
    </source>
</reference>
<protein>
    <submittedName>
        <fullName evidence="7">Glycosyl hydrolase</fullName>
    </submittedName>
</protein>
<feature type="chain" id="PRO_5042821617" evidence="6">
    <location>
        <begin position="22"/>
        <end position="343"/>
    </location>
</feature>
<name>A0AAN6WPA5_9PEZI</name>
<evidence type="ECO:0000313" key="8">
    <source>
        <dbReference type="Proteomes" id="UP001302126"/>
    </source>
</evidence>